<organism evidence="9 10">
    <name type="scientific">Nyssa sinensis</name>
    <dbReference type="NCBI Taxonomy" id="561372"/>
    <lineage>
        <taxon>Eukaryota</taxon>
        <taxon>Viridiplantae</taxon>
        <taxon>Streptophyta</taxon>
        <taxon>Embryophyta</taxon>
        <taxon>Tracheophyta</taxon>
        <taxon>Spermatophyta</taxon>
        <taxon>Magnoliopsida</taxon>
        <taxon>eudicotyledons</taxon>
        <taxon>Gunneridae</taxon>
        <taxon>Pentapetalae</taxon>
        <taxon>asterids</taxon>
        <taxon>Cornales</taxon>
        <taxon>Nyssaceae</taxon>
        <taxon>Nyssa</taxon>
    </lineage>
</organism>
<dbReference type="Proteomes" id="UP000325577">
    <property type="component" value="Linkage Group LG5"/>
</dbReference>
<proteinExistence type="inferred from homology"/>
<feature type="region of interest" description="Disordered" evidence="8">
    <location>
        <begin position="55"/>
        <end position="111"/>
    </location>
</feature>
<dbReference type="PANTHER" id="PTHR31421:SF6">
    <property type="entry name" value="PROTEIN BASIC PENTACYSTEINE7"/>
    <property type="match status" value="1"/>
</dbReference>
<dbReference type="PANTHER" id="PTHR31421">
    <property type="entry name" value="PROTEIN BASIC PENTACYSTEINE3"/>
    <property type="match status" value="1"/>
</dbReference>
<dbReference type="AlphaFoldDB" id="A0A5J4ZU74"/>
<dbReference type="GO" id="GO:0043565">
    <property type="term" value="F:sequence-specific DNA binding"/>
    <property type="evidence" value="ECO:0007669"/>
    <property type="project" value="TreeGrafter"/>
</dbReference>
<evidence type="ECO:0000256" key="4">
    <source>
        <dbReference type="ARBA" id="ARBA00023125"/>
    </source>
</evidence>
<keyword evidence="4 7" id="KW-0238">DNA-binding</keyword>
<keyword evidence="3 7" id="KW-0805">Transcription regulation</keyword>
<keyword evidence="10" id="KW-1185">Reference proteome</keyword>
<accession>A0A5J4ZU74</accession>
<keyword evidence="5 7" id="KW-0804">Transcription</keyword>
<evidence type="ECO:0000313" key="10">
    <source>
        <dbReference type="Proteomes" id="UP000325577"/>
    </source>
</evidence>
<dbReference type="OrthoDB" id="1903765at2759"/>
<protein>
    <recommendedName>
        <fullName evidence="7">GAGA-binding transcriptional activator</fullName>
    </recommendedName>
</protein>
<feature type="compositionally biased region" description="Basic residues" evidence="8">
    <location>
        <begin position="87"/>
        <end position="104"/>
    </location>
</feature>
<dbReference type="InterPro" id="IPR010409">
    <property type="entry name" value="GAGA-bd_tscrpt_act"/>
</dbReference>
<reference evidence="9 10" key="1">
    <citation type="submission" date="2019-09" db="EMBL/GenBank/DDBJ databases">
        <title>A chromosome-level genome assembly of the Chinese tupelo Nyssa sinensis.</title>
        <authorList>
            <person name="Yang X."/>
            <person name="Kang M."/>
            <person name="Yang Y."/>
            <person name="Xiong H."/>
            <person name="Wang M."/>
            <person name="Zhang Z."/>
            <person name="Wang Z."/>
            <person name="Wu H."/>
            <person name="Ma T."/>
            <person name="Liu J."/>
            <person name="Xi Z."/>
        </authorList>
    </citation>
    <scope>NUCLEOTIDE SEQUENCE [LARGE SCALE GENOMIC DNA]</scope>
    <source>
        <strain evidence="9">J267</strain>
        <tissue evidence="9">Leaf</tissue>
    </source>
</reference>
<keyword evidence="6 7" id="KW-0539">Nucleus</keyword>
<dbReference type="SMART" id="SM01226">
    <property type="entry name" value="GAGA_bind"/>
    <property type="match status" value="1"/>
</dbReference>
<dbReference type="GO" id="GO:0005634">
    <property type="term" value="C:nucleus"/>
    <property type="evidence" value="ECO:0007669"/>
    <property type="project" value="UniProtKB-SubCell"/>
</dbReference>
<evidence type="ECO:0000256" key="6">
    <source>
        <dbReference type="ARBA" id="ARBA00023242"/>
    </source>
</evidence>
<name>A0A5J4ZU74_9ASTE</name>
<dbReference type="Pfam" id="PF06217">
    <property type="entry name" value="GAGA_bind"/>
    <property type="match status" value="1"/>
</dbReference>
<evidence type="ECO:0000256" key="5">
    <source>
        <dbReference type="ARBA" id="ARBA00023163"/>
    </source>
</evidence>
<gene>
    <name evidence="9" type="ORF">F0562_011885</name>
</gene>
<evidence type="ECO:0000256" key="7">
    <source>
        <dbReference type="RuleBase" id="RU367160"/>
    </source>
</evidence>
<evidence type="ECO:0000256" key="3">
    <source>
        <dbReference type="ARBA" id="ARBA00023015"/>
    </source>
</evidence>
<comment type="subcellular location">
    <subcellularLocation>
        <location evidence="1 7">Nucleus</location>
    </subcellularLocation>
</comment>
<evidence type="ECO:0000313" key="9">
    <source>
        <dbReference type="EMBL" id="KAA8521208.1"/>
    </source>
</evidence>
<evidence type="ECO:0000256" key="8">
    <source>
        <dbReference type="SAM" id="MobiDB-lite"/>
    </source>
</evidence>
<sequence length="224" mass="24151">MSAKIYGRLGTGNWKPSGSFFSATKIGLNAFQATKMDPKPALAAVPICSVAPMTEPTKNSEFDTKPTKVKKRKPSAKSSSQIAPKVLRPKQPKKKPSGSKKARGQIKPGTNVEKKNLNIVFDKPKLDFSAVPSPYCSCTGVSRGCYKAGSGGWQSSCCNTSLSEYPLPMSSTRPGVRVGGRKMSNGAYGKLLHRLAVKGHDLCQPVDLKDHWAKHGTNKFVTIK</sequence>
<comment type="function">
    <text evidence="7">Transcriptional regulator that specifically binds to GA-rich elements (GAGA-repeats) present in regulatory sequences of genes involved in developmental processes.</text>
</comment>
<dbReference type="GO" id="GO:0003700">
    <property type="term" value="F:DNA-binding transcription factor activity"/>
    <property type="evidence" value="ECO:0007669"/>
    <property type="project" value="UniProtKB-UniRule"/>
</dbReference>
<evidence type="ECO:0000256" key="2">
    <source>
        <dbReference type="ARBA" id="ARBA00007911"/>
    </source>
</evidence>
<comment type="similarity">
    <text evidence="2 7">Belongs to the BBR/BPC family.</text>
</comment>
<evidence type="ECO:0000256" key="1">
    <source>
        <dbReference type="ARBA" id="ARBA00004123"/>
    </source>
</evidence>
<dbReference type="EMBL" id="CM018048">
    <property type="protein sequence ID" value="KAA8521208.1"/>
    <property type="molecule type" value="Genomic_DNA"/>
</dbReference>
<dbReference type="GO" id="GO:0009723">
    <property type="term" value="P:response to ethylene"/>
    <property type="evidence" value="ECO:0007669"/>
    <property type="project" value="TreeGrafter"/>
</dbReference>